<dbReference type="Proteomes" id="UP000219285">
    <property type="component" value="Chromosome"/>
</dbReference>
<keyword evidence="2" id="KW-1185">Reference proteome</keyword>
<evidence type="ECO:0000313" key="2">
    <source>
        <dbReference type="Proteomes" id="UP000219285"/>
    </source>
</evidence>
<accession>A0A6M4M9F1</accession>
<dbReference type="AlphaFoldDB" id="A0A6M4M9F1"/>
<organism evidence="1 2">
    <name type="scientific">Alteromonas pelagimontana</name>
    <dbReference type="NCBI Taxonomy" id="1858656"/>
    <lineage>
        <taxon>Bacteria</taxon>
        <taxon>Pseudomonadati</taxon>
        <taxon>Pseudomonadota</taxon>
        <taxon>Gammaproteobacteria</taxon>
        <taxon>Alteromonadales</taxon>
        <taxon>Alteromonadaceae</taxon>
        <taxon>Alteromonas/Salinimonas group</taxon>
        <taxon>Alteromonas</taxon>
    </lineage>
</organism>
<gene>
    <name evidence="1" type="ORF">CA267_000645</name>
</gene>
<sequence length="125" mass="13877">MNTETTKQLRFDKSKRVMIIAMMLFAQLFLLATDAFAFGDIAINSSASHHELCISDSVTCQTNAADDGQDSNCDHCCSCHGHFTHIVLLPKSDLNYESRSESSLAAYLQHFSSHLQPGIDRPPRT</sequence>
<dbReference type="RefSeq" id="WP_139316239.1">
    <property type="nucleotide sequence ID" value="NZ_CP052766.1"/>
</dbReference>
<reference evidence="2" key="1">
    <citation type="submission" date="2014-12" db="EMBL/GenBank/DDBJ databases">
        <title>Complete genome sequence of a multi-drug resistant Klebsiella pneumoniae.</title>
        <authorList>
            <person name="Hua X."/>
            <person name="Chen Q."/>
            <person name="Li X."/>
            <person name="Feng Y."/>
            <person name="Ruan Z."/>
            <person name="Yu Y."/>
        </authorList>
    </citation>
    <scope>NUCLEOTIDE SEQUENCE [LARGE SCALE GENOMIC DNA]</scope>
    <source>
        <strain evidence="2">5.12</strain>
    </source>
</reference>
<name>A0A6M4M9F1_9ALTE</name>
<dbReference type="EMBL" id="CP052766">
    <property type="protein sequence ID" value="QJR79408.1"/>
    <property type="molecule type" value="Genomic_DNA"/>
</dbReference>
<reference evidence="1 2" key="2">
    <citation type="submission" date="2020-04" db="EMBL/GenBank/DDBJ databases">
        <title>Complete genome sequence of Alteromonas pelagimontana 5.12T.</title>
        <authorList>
            <person name="Sinha R.K."/>
            <person name="Krishnan K.P."/>
            <person name="Kurian J.P."/>
        </authorList>
    </citation>
    <scope>NUCLEOTIDE SEQUENCE [LARGE SCALE GENOMIC DNA]</scope>
    <source>
        <strain evidence="1 2">5.12</strain>
    </source>
</reference>
<dbReference type="KEGG" id="apel:CA267_000645"/>
<dbReference type="OrthoDB" id="6335811at2"/>
<proteinExistence type="predicted"/>
<protein>
    <submittedName>
        <fullName evidence="1">Uncharacterized protein</fullName>
    </submittedName>
</protein>
<evidence type="ECO:0000313" key="1">
    <source>
        <dbReference type="EMBL" id="QJR79408.1"/>
    </source>
</evidence>